<keyword evidence="2" id="KW-1185">Reference proteome</keyword>
<name>A0A420HZI9_9PEZI</name>
<dbReference type="Proteomes" id="UP000286134">
    <property type="component" value="Unassembled WGS sequence"/>
</dbReference>
<sequence>MSLAISLDSNFHKTKGFVNILISKMLLLSIHEPHKCRSKFPIGNKLFDRRDEKKKSDTKLKVLFVTIS</sequence>
<dbReference type="EMBL" id="MCFK01003017">
    <property type="protein sequence ID" value="RKF62845.1"/>
    <property type="molecule type" value="Genomic_DNA"/>
</dbReference>
<organism evidence="1 2">
    <name type="scientific">Erysiphe neolycopersici</name>
    <dbReference type="NCBI Taxonomy" id="212602"/>
    <lineage>
        <taxon>Eukaryota</taxon>
        <taxon>Fungi</taxon>
        <taxon>Dikarya</taxon>
        <taxon>Ascomycota</taxon>
        <taxon>Pezizomycotina</taxon>
        <taxon>Leotiomycetes</taxon>
        <taxon>Erysiphales</taxon>
        <taxon>Erysiphaceae</taxon>
        <taxon>Erysiphe</taxon>
    </lineage>
</organism>
<proteinExistence type="predicted"/>
<comment type="caution">
    <text evidence="1">The sequence shown here is derived from an EMBL/GenBank/DDBJ whole genome shotgun (WGS) entry which is preliminary data.</text>
</comment>
<evidence type="ECO:0000313" key="2">
    <source>
        <dbReference type="Proteomes" id="UP000286134"/>
    </source>
</evidence>
<accession>A0A420HZI9</accession>
<protein>
    <submittedName>
        <fullName evidence="1">Uncharacterized protein</fullName>
    </submittedName>
</protein>
<dbReference type="AlphaFoldDB" id="A0A420HZI9"/>
<gene>
    <name evidence="1" type="ORF">OnM2_030070</name>
</gene>
<reference evidence="1 2" key="1">
    <citation type="journal article" date="2018" name="BMC Genomics">
        <title>Comparative genome analyses reveal sequence features reflecting distinct modes of host-adaptation between dicot and monocot powdery mildew.</title>
        <authorList>
            <person name="Wu Y."/>
            <person name="Ma X."/>
            <person name="Pan Z."/>
            <person name="Kale S.D."/>
            <person name="Song Y."/>
            <person name="King H."/>
            <person name="Zhang Q."/>
            <person name="Presley C."/>
            <person name="Deng X."/>
            <person name="Wei C.I."/>
            <person name="Xiao S."/>
        </authorList>
    </citation>
    <scope>NUCLEOTIDE SEQUENCE [LARGE SCALE GENOMIC DNA]</scope>
    <source>
        <strain evidence="1">UMSG2</strain>
    </source>
</reference>
<evidence type="ECO:0000313" key="1">
    <source>
        <dbReference type="EMBL" id="RKF62845.1"/>
    </source>
</evidence>